<sequence>MKKILIYIPIIFFFSGCKKNNSAKTIFNDQKTIAPKNAKNDISKIKNDSWNGIYYFEASNRDNVKTIFDITIFSLENISLAVTEEGMKNNYSSLKAAKIDNEKIRIDYDPSSDGMGTIYIEKSDDRFYISGNPIYFINPGNNEMPLKKIK</sequence>
<reference evidence="1 2" key="1">
    <citation type="submission" date="2014-07" db="EMBL/GenBank/DDBJ databases">
        <title>Epilithonimonas lactis LMG 22401 Genome.</title>
        <authorList>
            <person name="Pipes S.E."/>
            <person name="Stropko S.J."/>
        </authorList>
    </citation>
    <scope>NUCLEOTIDE SEQUENCE [LARGE SCALE GENOMIC DNA]</scope>
    <source>
        <strain evidence="1 2">LMG 24401</strain>
    </source>
</reference>
<gene>
    <name evidence="1" type="ORF">IO89_18090</name>
</gene>
<dbReference type="RefSeq" id="WP_034978919.1">
    <property type="nucleotide sequence ID" value="NZ_FOFI01000006.1"/>
</dbReference>
<proteinExistence type="predicted"/>
<dbReference type="Proteomes" id="UP000028623">
    <property type="component" value="Unassembled WGS sequence"/>
</dbReference>
<name>A0A085B7F8_9FLAO</name>
<protein>
    <submittedName>
        <fullName evidence="1">Uncharacterized protein</fullName>
    </submittedName>
</protein>
<keyword evidence="2" id="KW-1185">Reference proteome</keyword>
<dbReference type="STRING" id="421072.SAMN04488097_3684"/>
<accession>A0A085B7F8</accession>
<dbReference type="OrthoDB" id="7065421at2"/>
<evidence type="ECO:0000313" key="2">
    <source>
        <dbReference type="Proteomes" id="UP000028623"/>
    </source>
</evidence>
<organism evidence="1 2">
    <name type="scientific">Epilithonimonas lactis</name>
    <dbReference type="NCBI Taxonomy" id="421072"/>
    <lineage>
        <taxon>Bacteria</taxon>
        <taxon>Pseudomonadati</taxon>
        <taxon>Bacteroidota</taxon>
        <taxon>Flavobacteriia</taxon>
        <taxon>Flavobacteriales</taxon>
        <taxon>Weeksellaceae</taxon>
        <taxon>Chryseobacterium group</taxon>
        <taxon>Epilithonimonas</taxon>
    </lineage>
</organism>
<dbReference type="eggNOG" id="ENOG5034AZ7">
    <property type="taxonomic scope" value="Bacteria"/>
</dbReference>
<dbReference type="EMBL" id="JPLY01000007">
    <property type="protein sequence ID" value="KFC18403.1"/>
    <property type="molecule type" value="Genomic_DNA"/>
</dbReference>
<dbReference type="AlphaFoldDB" id="A0A085B7F8"/>
<evidence type="ECO:0000313" key="1">
    <source>
        <dbReference type="EMBL" id="KFC18403.1"/>
    </source>
</evidence>
<comment type="caution">
    <text evidence="1">The sequence shown here is derived from an EMBL/GenBank/DDBJ whole genome shotgun (WGS) entry which is preliminary data.</text>
</comment>
<dbReference type="PROSITE" id="PS51257">
    <property type="entry name" value="PROKAR_LIPOPROTEIN"/>
    <property type="match status" value="1"/>
</dbReference>